<comment type="caution">
    <text evidence="2">The sequence shown here is derived from an EMBL/GenBank/DDBJ whole genome shotgun (WGS) entry which is preliminary data.</text>
</comment>
<evidence type="ECO:0000313" key="2">
    <source>
        <dbReference type="EMBL" id="KAG9236893.1"/>
    </source>
</evidence>
<keyword evidence="3" id="KW-1185">Reference proteome</keyword>
<dbReference type="GO" id="GO:0005634">
    <property type="term" value="C:nucleus"/>
    <property type="evidence" value="ECO:0007669"/>
    <property type="project" value="TreeGrafter"/>
</dbReference>
<feature type="compositionally biased region" description="Acidic residues" evidence="1">
    <location>
        <begin position="90"/>
        <end position="99"/>
    </location>
</feature>
<dbReference type="AlphaFoldDB" id="A0A9P8C7K2"/>
<dbReference type="GO" id="GO:0006355">
    <property type="term" value="P:regulation of DNA-templated transcription"/>
    <property type="evidence" value="ECO:0007669"/>
    <property type="project" value="InterPro"/>
</dbReference>
<accession>A0A9P8C7K2</accession>
<dbReference type="PANTHER" id="PTHR13464">
    <property type="entry name" value="TRANSCRIPTIONAL REGULATOR PROTEIN HCNGP"/>
    <property type="match status" value="1"/>
</dbReference>
<feature type="compositionally biased region" description="Polar residues" evidence="1">
    <location>
        <begin position="39"/>
        <end position="62"/>
    </location>
</feature>
<evidence type="ECO:0000313" key="3">
    <source>
        <dbReference type="Proteomes" id="UP000824998"/>
    </source>
</evidence>
<proteinExistence type="predicted"/>
<feature type="region of interest" description="Disordered" evidence="1">
    <location>
        <begin position="1"/>
        <end position="111"/>
    </location>
</feature>
<dbReference type="InterPro" id="IPR012479">
    <property type="entry name" value="SAP30BP"/>
</dbReference>
<name>A0A9P8C7K2_9HELO</name>
<dbReference type="PANTHER" id="PTHR13464:SF0">
    <property type="entry name" value="SAP30-BINDING PROTEIN"/>
    <property type="match status" value="1"/>
</dbReference>
<reference evidence="2" key="1">
    <citation type="journal article" date="2021" name="IMA Fungus">
        <title>Genomic characterization of three marine fungi, including Emericellopsis atlantica sp. nov. with signatures of a generalist lifestyle and marine biomass degradation.</title>
        <authorList>
            <person name="Hagestad O.C."/>
            <person name="Hou L."/>
            <person name="Andersen J.H."/>
            <person name="Hansen E.H."/>
            <person name="Altermark B."/>
            <person name="Li C."/>
            <person name="Kuhnert E."/>
            <person name="Cox R.J."/>
            <person name="Crous P.W."/>
            <person name="Spatafora J.W."/>
            <person name="Lail K."/>
            <person name="Amirebrahimi M."/>
            <person name="Lipzen A."/>
            <person name="Pangilinan J."/>
            <person name="Andreopoulos W."/>
            <person name="Hayes R.D."/>
            <person name="Ng V."/>
            <person name="Grigoriev I.V."/>
            <person name="Jackson S.A."/>
            <person name="Sutton T.D.S."/>
            <person name="Dobson A.D.W."/>
            <person name="Rama T."/>
        </authorList>
    </citation>
    <scope>NUCLEOTIDE SEQUENCE</scope>
    <source>
        <strain evidence="2">TRa018bII</strain>
    </source>
</reference>
<protein>
    <submittedName>
        <fullName evidence="2">HCNGP-like protein-domain-containing protein</fullName>
    </submittedName>
</protein>
<dbReference type="EMBL" id="MU251397">
    <property type="protein sequence ID" value="KAG9236893.1"/>
    <property type="molecule type" value="Genomic_DNA"/>
</dbReference>
<sequence>MGGLVNYGSSDEEEDLDNHAKDTGKGVAGEVDPAPDFPNGSTRLSETQLDASSTNQGLTPRKTSNEDELNPDTDLVGPVQGPTIPSGEPDMGELLDEGQDAAAAPQSPYSENRALIRELTLPSLPNYNIPTSPPGSPIASTNAKFKHFLELKKKGVHFNEKLAKSSALKNPGLMQKLMDFAGIEEAGQYSTTLSKDIWDPAGFPEHAYKEELAKGQKKFVKKLEEDKLRGQREAVEFVPSSIQSDSSSRNGTPLGAKPVQNSAAERIMAGLDSGRSKSPQVIQGTKRKSRFDS</sequence>
<dbReference type="OrthoDB" id="1714508at2759"/>
<feature type="compositionally biased region" description="Polar residues" evidence="1">
    <location>
        <begin position="240"/>
        <end position="251"/>
    </location>
</feature>
<dbReference type="Proteomes" id="UP000824998">
    <property type="component" value="Unassembled WGS sequence"/>
</dbReference>
<dbReference type="Pfam" id="PF07818">
    <property type="entry name" value="HCNGP"/>
    <property type="match status" value="1"/>
</dbReference>
<gene>
    <name evidence="2" type="ORF">BJ875DRAFT_455165</name>
</gene>
<organism evidence="2 3">
    <name type="scientific">Amylocarpus encephaloides</name>
    <dbReference type="NCBI Taxonomy" id="45428"/>
    <lineage>
        <taxon>Eukaryota</taxon>
        <taxon>Fungi</taxon>
        <taxon>Dikarya</taxon>
        <taxon>Ascomycota</taxon>
        <taxon>Pezizomycotina</taxon>
        <taxon>Leotiomycetes</taxon>
        <taxon>Helotiales</taxon>
        <taxon>Helotiales incertae sedis</taxon>
        <taxon>Amylocarpus</taxon>
    </lineage>
</organism>
<feature type="region of interest" description="Disordered" evidence="1">
    <location>
        <begin position="230"/>
        <end position="293"/>
    </location>
</feature>
<evidence type="ECO:0000256" key="1">
    <source>
        <dbReference type="SAM" id="MobiDB-lite"/>
    </source>
</evidence>